<dbReference type="InterPro" id="IPR011008">
    <property type="entry name" value="Dimeric_a/b-barrel"/>
</dbReference>
<dbReference type="Pfam" id="PF07110">
    <property type="entry name" value="EthD"/>
    <property type="match status" value="1"/>
</dbReference>
<accession>A0A552F463</accession>
<feature type="domain" description="SnoaL-like" evidence="2">
    <location>
        <begin position="321"/>
        <end position="421"/>
    </location>
</feature>
<dbReference type="GO" id="GO:0016491">
    <property type="term" value="F:oxidoreductase activity"/>
    <property type="evidence" value="ECO:0007669"/>
    <property type="project" value="InterPro"/>
</dbReference>
<dbReference type="InterPro" id="IPR032710">
    <property type="entry name" value="NTF2-like_dom_sf"/>
</dbReference>
<sequence length="739" mass="83214">MTTVNYAMRDRLGEVAFYVLLWKKKGIDLSLFDDYWKDVHGPVCARLPGQYQYWQYHIAHNDGGIWPLPGDVLNAASDSEQFDGIAELTFKSIVERQTWFKSAGILMGDEYNIFSKAIGYNTSPGNSITYVDQVLDGAPNGLLGVHKYHCLLRKMDGVSVQEFRHFVQNRLVSVFSHSPQILKCRLHLFDQVDNSRPDAGPVTHLELPEHQYQGAIELAFANALQLALLLDSPQYQVVARDLPRYIKNFHPFPERSAYTFVYEGQLTLAGQRSATVADLITRIGAANQLKPDVSNLMLGQQALAPTHFLGEKLPGTNADKVKRLFARGEAFDSQGFIDFFTDRPVYQFGNFPVCFDKESIKASVKAFFGAVSALYHDIKMLWEVGEVVVVEMDVTYWRLDGSQVTLPCADIFRFEGDQVSELRIFMDANPVGDATIPVSPTSSVMTLRDQHRYQPVNLMRQFFSDHPEGKQRVANGFIPKWAIAGPRWPINFETLGSANLAVRNGAILTTEKLPGANTDQVKRLFARGEAFDSQGFIDFFSDHPVYQFGNFPVCFDKEAIKASVTAFFGSVSALYHDIKTLWEYGEVVFVEMDVTYWRKDGSQVTLPCFDICRFEGDKLAELRIFMDANPVGNGNIPVADTASVMVLRDQQKFSSTDLMRVFFREHPDGKERLATGFLPKWAIAGPQWPIDSDVVRASGGSDLTIQDKWEQLRGYLKTLRVDQLASLLVADNARLTPFQ</sequence>
<dbReference type="SUPFAM" id="SSF54909">
    <property type="entry name" value="Dimeric alpha+beta barrel"/>
    <property type="match status" value="2"/>
</dbReference>
<gene>
    <name evidence="3" type="ORF">EWV92_03155</name>
</gene>
<dbReference type="Gene3D" id="3.10.450.50">
    <property type="match status" value="2"/>
</dbReference>
<evidence type="ECO:0000313" key="4">
    <source>
        <dbReference type="Proteomes" id="UP000317708"/>
    </source>
</evidence>
<dbReference type="EMBL" id="SFBI01000035">
    <property type="protein sequence ID" value="TRU41519.1"/>
    <property type="molecule type" value="Genomic_DNA"/>
</dbReference>
<feature type="domain" description="SnoaL-like" evidence="2">
    <location>
        <begin position="521"/>
        <end position="621"/>
    </location>
</feature>
<comment type="caution">
    <text evidence="3">The sequence shown here is derived from an EMBL/GenBank/DDBJ whole genome shotgun (WGS) entry which is preliminary data.</text>
</comment>
<evidence type="ECO:0008006" key="5">
    <source>
        <dbReference type="Google" id="ProtNLM"/>
    </source>
</evidence>
<dbReference type="Proteomes" id="UP000317708">
    <property type="component" value="Unassembled WGS sequence"/>
</dbReference>
<protein>
    <recommendedName>
        <fullName evidence="5">Ethyl tert-butyl ether degradation protein EthD</fullName>
    </recommendedName>
</protein>
<dbReference type="InterPro" id="IPR037401">
    <property type="entry name" value="SnoaL-like"/>
</dbReference>
<evidence type="ECO:0000259" key="1">
    <source>
        <dbReference type="Pfam" id="PF07110"/>
    </source>
</evidence>
<feature type="domain" description="EthD" evidence="1">
    <location>
        <begin position="24"/>
        <end position="101"/>
    </location>
</feature>
<dbReference type="InterPro" id="IPR009799">
    <property type="entry name" value="EthD_dom"/>
</dbReference>
<evidence type="ECO:0000313" key="3">
    <source>
        <dbReference type="EMBL" id="TRU41519.1"/>
    </source>
</evidence>
<dbReference type="SUPFAM" id="SSF54427">
    <property type="entry name" value="NTF2-like"/>
    <property type="match status" value="2"/>
</dbReference>
<dbReference type="AlphaFoldDB" id="A0A552F463"/>
<evidence type="ECO:0000259" key="2">
    <source>
        <dbReference type="Pfam" id="PF12680"/>
    </source>
</evidence>
<organism evidence="3 4">
    <name type="scientific">Microcystis aeruginosa Ma_MB_S_20031200_S102</name>
    <dbReference type="NCBI Taxonomy" id="2486254"/>
    <lineage>
        <taxon>Bacteria</taxon>
        <taxon>Bacillati</taxon>
        <taxon>Cyanobacteriota</taxon>
        <taxon>Cyanophyceae</taxon>
        <taxon>Oscillatoriophycideae</taxon>
        <taxon>Chroococcales</taxon>
        <taxon>Microcystaceae</taxon>
        <taxon>Microcystis</taxon>
    </lineage>
</organism>
<name>A0A552F463_MICAE</name>
<dbReference type="Gene3D" id="3.30.70.100">
    <property type="match status" value="2"/>
</dbReference>
<dbReference type="Pfam" id="PF12680">
    <property type="entry name" value="SnoaL_2"/>
    <property type="match status" value="2"/>
</dbReference>
<reference evidence="3 4" key="1">
    <citation type="submission" date="2019-01" db="EMBL/GenBank/DDBJ databases">
        <title>Coherence of Microcystis species and biogeography revealed through population genomics.</title>
        <authorList>
            <person name="Perez-Carrascal O.M."/>
            <person name="Terrat Y."/>
            <person name="Giani A."/>
            <person name="Fortin N."/>
            <person name="Tromas N."/>
            <person name="Shapiro B.J."/>
        </authorList>
    </citation>
    <scope>NUCLEOTIDE SEQUENCE [LARGE SCALE GENOMIC DNA]</scope>
    <source>
        <strain evidence="3">Ma_MB_S_20031200_S102</strain>
    </source>
</reference>
<proteinExistence type="predicted"/>